<accession>A0AAX4NJC4</accession>
<dbReference type="AlphaFoldDB" id="A0AAX4NJC4"/>
<dbReference type="KEGG" id="omr:OXIME_001516"/>
<dbReference type="Pfam" id="PF01738">
    <property type="entry name" value="DLH"/>
    <property type="match status" value="1"/>
</dbReference>
<dbReference type="PANTHER" id="PTHR46623">
    <property type="entry name" value="CARBOXYMETHYLENEBUTENOLIDASE-RELATED"/>
    <property type="match status" value="1"/>
</dbReference>
<gene>
    <name evidence="2" type="ORF">OXIME_001516</name>
</gene>
<dbReference type="SUPFAM" id="SSF53474">
    <property type="entry name" value="alpha/beta-Hydrolases"/>
    <property type="match status" value="1"/>
</dbReference>
<organism evidence="2 3">
    <name type="scientific">Oxyplasma meridianum</name>
    <dbReference type="NCBI Taxonomy" id="3073602"/>
    <lineage>
        <taxon>Archaea</taxon>
        <taxon>Methanobacteriati</taxon>
        <taxon>Thermoplasmatota</taxon>
        <taxon>Thermoplasmata</taxon>
        <taxon>Thermoplasmatales</taxon>
        <taxon>Thermoplasmataceae</taxon>
        <taxon>Oxyplasma</taxon>
    </lineage>
</organism>
<feature type="domain" description="Dienelactone hydrolase" evidence="1">
    <location>
        <begin position="19"/>
        <end position="264"/>
    </location>
</feature>
<dbReference type="InterPro" id="IPR029058">
    <property type="entry name" value="AB_hydrolase_fold"/>
</dbReference>
<proteinExistence type="predicted"/>
<evidence type="ECO:0000313" key="3">
    <source>
        <dbReference type="Proteomes" id="UP001451606"/>
    </source>
</evidence>
<dbReference type="GeneID" id="95968254"/>
<dbReference type="Proteomes" id="UP001451606">
    <property type="component" value="Chromosome"/>
</dbReference>
<dbReference type="EMBL" id="CP133772">
    <property type="protein sequence ID" value="WYY00925.1"/>
    <property type="molecule type" value="Genomic_DNA"/>
</dbReference>
<name>A0AAX4NJC4_9ARCH</name>
<reference evidence="2 3" key="1">
    <citation type="submission" date="2023-09" db="EMBL/GenBank/DDBJ databases">
        <authorList>
            <person name="Golyshina O.V."/>
            <person name="Lunev E.A."/>
            <person name="Bargiela R."/>
            <person name="Gaines M.C."/>
            <person name="Daum B."/>
            <person name="Bale N.J."/>
            <person name="Koenen M."/>
            <person name="Sinninghe Damst J.S."/>
            <person name="Yakimov M."/>
            <person name="Golyshin P.N."/>
        </authorList>
    </citation>
    <scope>NUCLEOTIDE SEQUENCE [LARGE SCALE GENOMIC DNA]</scope>
    <source>
        <strain evidence="2 3">M1</strain>
    </source>
</reference>
<dbReference type="RefSeq" id="WP_393971249.1">
    <property type="nucleotide sequence ID" value="NZ_CP133772.1"/>
</dbReference>
<sequence>MIIKEENISYKTFDGSEVRSFMARPDDKGKHPAIIVIQEIWGLTDFLKSVAKRLAEEGFVALAPHLYSRKEHYELYTQENIMDAMRPMWSLPPEKRRDQAAIQEMLSKSSESSRKIVNELMFNRQSFEITMSKDLVEGYKYLKEKPFSNGKMGVVGFCMGGGLAFQISTMVPFDASVIFYGANPKNLDDLSKLKGPVFGIYAGEDGPINAGLPDLIPAILKHKKSFEMKIYPNTQHAFFNHTGLAYDENASKDVWPRTVQFFHHNLGE</sequence>
<dbReference type="InterPro" id="IPR002925">
    <property type="entry name" value="Dienelactn_hydro"/>
</dbReference>
<dbReference type="GO" id="GO:0016787">
    <property type="term" value="F:hydrolase activity"/>
    <property type="evidence" value="ECO:0007669"/>
    <property type="project" value="UniProtKB-KW"/>
</dbReference>
<dbReference type="InterPro" id="IPR051049">
    <property type="entry name" value="Dienelactone_hydrolase-like"/>
</dbReference>
<keyword evidence="3" id="KW-1185">Reference proteome</keyword>
<evidence type="ECO:0000313" key="2">
    <source>
        <dbReference type="EMBL" id="WYY00925.1"/>
    </source>
</evidence>
<dbReference type="PANTHER" id="PTHR46623:SF6">
    <property type="entry name" value="ALPHA_BETA-HYDROLASES SUPERFAMILY PROTEIN"/>
    <property type="match status" value="1"/>
</dbReference>
<protein>
    <submittedName>
        <fullName evidence="2">Dienelactone hydrolase family protein</fullName>
    </submittedName>
</protein>
<evidence type="ECO:0000259" key="1">
    <source>
        <dbReference type="Pfam" id="PF01738"/>
    </source>
</evidence>
<dbReference type="Gene3D" id="3.40.50.1820">
    <property type="entry name" value="alpha/beta hydrolase"/>
    <property type="match status" value="1"/>
</dbReference>
<keyword evidence="2" id="KW-0378">Hydrolase</keyword>